<evidence type="ECO:0000313" key="2">
    <source>
        <dbReference type="EMBL" id="CAL5031508.1"/>
    </source>
</evidence>
<dbReference type="EMBL" id="OZ075141">
    <property type="protein sequence ID" value="CAL5031508.1"/>
    <property type="molecule type" value="Genomic_DNA"/>
</dbReference>
<feature type="domain" description="KIB1-4 beta-propeller" evidence="1">
    <location>
        <begin position="85"/>
        <end position="367"/>
    </location>
</feature>
<dbReference type="InterPro" id="IPR005174">
    <property type="entry name" value="KIB1-4_b-propeller"/>
</dbReference>
<dbReference type="Proteomes" id="UP001497457">
    <property type="component" value="Chromosome 31b"/>
</dbReference>
<organism evidence="2 3">
    <name type="scientific">Urochloa decumbens</name>
    <dbReference type="NCBI Taxonomy" id="240449"/>
    <lineage>
        <taxon>Eukaryota</taxon>
        <taxon>Viridiplantae</taxon>
        <taxon>Streptophyta</taxon>
        <taxon>Embryophyta</taxon>
        <taxon>Tracheophyta</taxon>
        <taxon>Spermatophyta</taxon>
        <taxon>Magnoliopsida</taxon>
        <taxon>Liliopsida</taxon>
        <taxon>Poales</taxon>
        <taxon>Poaceae</taxon>
        <taxon>PACMAD clade</taxon>
        <taxon>Panicoideae</taxon>
        <taxon>Panicodae</taxon>
        <taxon>Paniceae</taxon>
        <taxon>Melinidinae</taxon>
        <taxon>Urochloa</taxon>
    </lineage>
</organism>
<name>A0ABC9D4R2_9POAL</name>
<proteinExistence type="predicted"/>
<sequence>MAPPAPWASIPPELLLLISGGLTHLESYSSARGVCTAWRAALPPPIPSLLTVSADDPDPHHYCHRPRVSAVFLPARRSFPLAALRGGGSRCVGSSNGWLAVDSRPYYQGPAYYPYPPEIYLVNPLSGGGGGEGKEVVVPLLPLRNDGKPVPKIVFAPRPTPEDYVMVAICDLRRLAYTKTRDMKWMIFDVPIGERDRLVDLAFDAGAGRVYCVTLLGDVHVLHIPRRQRRRPVVEPLAERVAGGGLPYDPAAAYAPPYDTASKLTGAKHVFFFGGDLYQVWRNTTSAVSWAMPGGGRFGMAKDEVFVLQYDPERQPCWDAVKDLGGCSVFVGKNQPVVLRPEEDAPAVRPNCVYWINEQSAKEPMVFDMATGISTLHHSADKALNPKSTPVCWYFLDDKITSVEENKRKQSISGEDCEISQKCVL</sequence>
<keyword evidence="3" id="KW-1185">Reference proteome</keyword>
<reference evidence="2 3" key="2">
    <citation type="submission" date="2024-10" db="EMBL/GenBank/DDBJ databases">
        <authorList>
            <person name="Ryan C."/>
        </authorList>
    </citation>
    <scope>NUCLEOTIDE SEQUENCE [LARGE SCALE GENOMIC DNA]</scope>
</reference>
<dbReference type="PANTHER" id="PTHR34708:SF4">
    <property type="entry name" value="DUF295 DOMAIN-CONTAINING PROTEIN"/>
    <property type="match status" value="1"/>
</dbReference>
<dbReference type="AlphaFoldDB" id="A0ABC9D4R2"/>
<dbReference type="Pfam" id="PF03478">
    <property type="entry name" value="Beta-prop_KIB1-4"/>
    <property type="match status" value="1"/>
</dbReference>
<protein>
    <recommendedName>
        <fullName evidence="1">KIB1-4 beta-propeller domain-containing protein</fullName>
    </recommendedName>
</protein>
<evidence type="ECO:0000259" key="1">
    <source>
        <dbReference type="Pfam" id="PF03478"/>
    </source>
</evidence>
<evidence type="ECO:0000313" key="3">
    <source>
        <dbReference type="Proteomes" id="UP001497457"/>
    </source>
</evidence>
<gene>
    <name evidence="2" type="ORF">URODEC1_LOCUS81716</name>
</gene>
<reference evidence="3" key="1">
    <citation type="submission" date="2024-06" db="EMBL/GenBank/DDBJ databases">
        <authorList>
            <person name="Ryan C."/>
        </authorList>
    </citation>
    <scope>NUCLEOTIDE SEQUENCE [LARGE SCALE GENOMIC DNA]</scope>
</reference>
<dbReference type="PANTHER" id="PTHR34708">
    <property type="entry name" value="OS07G0440000 PROTEIN"/>
    <property type="match status" value="1"/>
</dbReference>
<accession>A0ABC9D4R2</accession>